<accession>A0ABS2KIJ5</accession>
<evidence type="ECO:0008006" key="3">
    <source>
        <dbReference type="Google" id="ProtNLM"/>
    </source>
</evidence>
<dbReference type="EMBL" id="JADIKF010000039">
    <property type="protein sequence ID" value="MBM7130987.1"/>
    <property type="molecule type" value="Genomic_DNA"/>
</dbReference>
<gene>
    <name evidence="1" type="ORF">ISS99_15795</name>
</gene>
<proteinExistence type="predicted"/>
<evidence type="ECO:0000313" key="2">
    <source>
        <dbReference type="Proteomes" id="UP001430193"/>
    </source>
</evidence>
<dbReference type="RefSeq" id="WP_204632527.1">
    <property type="nucleotide sequence ID" value="NZ_BSOC01000002.1"/>
</dbReference>
<comment type="caution">
    <text evidence="1">The sequence shown here is derived from an EMBL/GenBank/DDBJ whole genome shotgun (WGS) entry which is preliminary data.</text>
</comment>
<keyword evidence="2" id="KW-1185">Reference proteome</keyword>
<dbReference type="Proteomes" id="UP001430193">
    <property type="component" value="Unassembled WGS sequence"/>
</dbReference>
<name>A0ABS2KIJ5_9GAMM</name>
<sequence length="385" mass="43485">MTDLGLSSLRTIVTILSDVDLFEGCAGYSDVHSGCLNVLNRCLAERVQPENAEELVSLVKAEVEESIDDRTFVVPMYGIELVDVDALQLGTLRIVDASIDLFDKDILESNHDMVDFSMKKTKVRYWLIGSVHGTSRVAEEKFLQKSEFVVGLLALYAASMYERGDSGFRISAAMAPKDAFGYSEWFSWRSKQRVLSVHSSYFAKQPFMVDRELMTQFAEEGVLDVACRIFESKERNQLEEAIAKAVYWYADAHREVVPVMKLIKYWSAVEVFFSGSRVDITESSSIGVATVLVFGGCGFVSDEQYDETRKRVKDLYASRSKALHSAFHDHVSGKDVAEMSQLVAWMLINMIVLQMRGYTTLDEVKKQAERLDWVMKSAKDRPELG</sequence>
<reference evidence="1" key="1">
    <citation type="submission" date="2020-10" db="EMBL/GenBank/DDBJ databases">
        <title>Phylogeny of dyella-like bacteria.</title>
        <authorList>
            <person name="Fu J."/>
        </authorList>
    </citation>
    <scope>NUCLEOTIDE SEQUENCE</scope>
    <source>
        <strain evidence="1">DHON07</strain>
    </source>
</reference>
<organism evidence="1 2">
    <name type="scientific">Dyella mobilis</name>
    <dbReference type="NCBI Taxonomy" id="1849582"/>
    <lineage>
        <taxon>Bacteria</taxon>
        <taxon>Pseudomonadati</taxon>
        <taxon>Pseudomonadota</taxon>
        <taxon>Gammaproteobacteria</taxon>
        <taxon>Lysobacterales</taxon>
        <taxon>Rhodanobacteraceae</taxon>
        <taxon>Dyella</taxon>
    </lineage>
</organism>
<evidence type="ECO:0000313" key="1">
    <source>
        <dbReference type="EMBL" id="MBM7130987.1"/>
    </source>
</evidence>
<protein>
    <recommendedName>
        <fullName evidence="3">Apea-like HEPN domain-containing protein</fullName>
    </recommendedName>
</protein>